<accession>A0ACB8Q6V0</accession>
<protein>
    <submittedName>
        <fullName evidence="1">Sugar hydrolase</fullName>
    </submittedName>
</protein>
<dbReference type="EMBL" id="MU273931">
    <property type="protein sequence ID" value="KAI0027333.1"/>
    <property type="molecule type" value="Genomic_DNA"/>
</dbReference>
<keyword evidence="1" id="KW-0378">Hydrolase</keyword>
<evidence type="ECO:0000313" key="2">
    <source>
        <dbReference type="Proteomes" id="UP000814128"/>
    </source>
</evidence>
<sequence>MVKFTRGMWTWAEDTVINWAIEAVKSEAKTSSIRAVVTTRHIYHRGDTLNTPSITFECSSPLPDTLLLTGYHWKGQTSSNLDGPVTWKTDTTLTLSTTTLSAVIDTTPSNFSVDIRSYGVPAPTSISSTPSQRLTRLGWRSVGYVKQGANDHPNKAMVDPDAGKRWMTFQFDLAVGEKVYGLGERFGPFVKNGQSIETWNEDGGTSSEYTYKNVPFYMSSRGYGIFVSSPGAVSFEVQSERTTRVNIAVPFESLSVYLIHGPSPAQIIERYTLLTGRPALPPAWSFGLWLTTSFTTNYDEKTVNSFLEGMQERDIPVAVFHYDCFWMKNFEWCNFEFDPDFFPDAARQLKRLKDKGYKICVWINPYIAQESKLFAEGAEHGYFIKKQDGSVWQWDWWQAGMALVDFTNPAAWSWYQSHLSRLVSLGVDVFKTDFGERIPTGNTVYHDGSSAEKMHNFYSFLYNKCTFELLEKELGKNEALVFARSATAGGQRFPVHWGGDPMSTFEAMAETLRGGMSLGLCGFGYWAHDIGGFEGTPDPALYKRWFAFGALSSHSRLHGSGSFRVPWVIDPSGEADVVLRTFVHLKHRLMPYIYAAAVRTHSTGVPLMRPLFVEFPSDPAAWNVDTQYMLGPALLVAPVFSAEGDVQFYVPEGKWYGVIDGKVRKGPAYVVEKHGFKSIPLLLRPGAAIVMGNERIARRAVYDYADGVTVLVNSSTSIDTEIVLPDSGKAGEAAATLRVTGRGDAGKVRVEVLSGAVKGEWRMRVAGGGKLREVSAEGKEVVEV</sequence>
<proteinExistence type="predicted"/>
<reference evidence="1" key="2">
    <citation type="journal article" date="2022" name="New Phytol.">
        <title>Evolutionary transition to the ectomycorrhizal habit in the genomes of a hyperdiverse lineage of mushroom-forming fungi.</title>
        <authorList>
            <person name="Looney B."/>
            <person name="Miyauchi S."/>
            <person name="Morin E."/>
            <person name="Drula E."/>
            <person name="Courty P.E."/>
            <person name="Kohler A."/>
            <person name="Kuo A."/>
            <person name="LaButti K."/>
            <person name="Pangilinan J."/>
            <person name="Lipzen A."/>
            <person name="Riley R."/>
            <person name="Andreopoulos W."/>
            <person name="He G."/>
            <person name="Johnson J."/>
            <person name="Nolan M."/>
            <person name="Tritt A."/>
            <person name="Barry K.W."/>
            <person name="Grigoriev I.V."/>
            <person name="Nagy L.G."/>
            <person name="Hibbett D."/>
            <person name="Henrissat B."/>
            <person name="Matheny P.B."/>
            <person name="Labbe J."/>
            <person name="Martin F.M."/>
        </authorList>
    </citation>
    <scope>NUCLEOTIDE SEQUENCE</scope>
    <source>
        <strain evidence="1">EC-137</strain>
    </source>
</reference>
<keyword evidence="2" id="KW-1185">Reference proteome</keyword>
<dbReference type="Proteomes" id="UP000814128">
    <property type="component" value="Unassembled WGS sequence"/>
</dbReference>
<name>A0ACB8Q6V0_9AGAM</name>
<organism evidence="1 2">
    <name type="scientific">Vararia minispora EC-137</name>
    <dbReference type="NCBI Taxonomy" id="1314806"/>
    <lineage>
        <taxon>Eukaryota</taxon>
        <taxon>Fungi</taxon>
        <taxon>Dikarya</taxon>
        <taxon>Basidiomycota</taxon>
        <taxon>Agaricomycotina</taxon>
        <taxon>Agaricomycetes</taxon>
        <taxon>Russulales</taxon>
        <taxon>Lachnocladiaceae</taxon>
        <taxon>Vararia</taxon>
    </lineage>
</organism>
<reference evidence="1" key="1">
    <citation type="submission" date="2021-02" db="EMBL/GenBank/DDBJ databases">
        <authorList>
            <consortium name="DOE Joint Genome Institute"/>
            <person name="Ahrendt S."/>
            <person name="Looney B.P."/>
            <person name="Miyauchi S."/>
            <person name="Morin E."/>
            <person name="Drula E."/>
            <person name="Courty P.E."/>
            <person name="Chicoki N."/>
            <person name="Fauchery L."/>
            <person name="Kohler A."/>
            <person name="Kuo A."/>
            <person name="Labutti K."/>
            <person name="Pangilinan J."/>
            <person name="Lipzen A."/>
            <person name="Riley R."/>
            <person name="Andreopoulos W."/>
            <person name="He G."/>
            <person name="Johnson J."/>
            <person name="Barry K.W."/>
            <person name="Grigoriev I.V."/>
            <person name="Nagy L."/>
            <person name="Hibbett D."/>
            <person name="Henrissat B."/>
            <person name="Matheny P.B."/>
            <person name="Labbe J."/>
            <person name="Martin F."/>
        </authorList>
    </citation>
    <scope>NUCLEOTIDE SEQUENCE</scope>
    <source>
        <strain evidence="1">EC-137</strain>
    </source>
</reference>
<evidence type="ECO:0000313" key="1">
    <source>
        <dbReference type="EMBL" id="KAI0027333.1"/>
    </source>
</evidence>
<comment type="caution">
    <text evidence="1">The sequence shown here is derived from an EMBL/GenBank/DDBJ whole genome shotgun (WGS) entry which is preliminary data.</text>
</comment>
<gene>
    <name evidence="1" type="ORF">K488DRAFT_61925</name>
</gene>